<gene>
    <name evidence="2" type="ORF">E2C01_065595</name>
</gene>
<evidence type="ECO:0000313" key="3">
    <source>
        <dbReference type="Proteomes" id="UP000324222"/>
    </source>
</evidence>
<name>A0A5B7HFZ5_PORTR</name>
<dbReference type="EMBL" id="VSRR010032682">
    <property type="protein sequence ID" value="MPC71320.1"/>
    <property type="molecule type" value="Genomic_DNA"/>
</dbReference>
<evidence type="ECO:0000256" key="1">
    <source>
        <dbReference type="SAM" id="MobiDB-lite"/>
    </source>
</evidence>
<evidence type="ECO:0000313" key="2">
    <source>
        <dbReference type="EMBL" id="MPC71320.1"/>
    </source>
</evidence>
<comment type="caution">
    <text evidence="2">The sequence shown here is derived from an EMBL/GenBank/DDBJ whole genome shotgun (WGS) entry which is preliminary data.</text>
</comment>
<sequence length="174" mass="19470">MWRCKQQVPARSQCRHQFSGRTSNLTLFTPVGKLKIIPQRSEPCVSPRRLALCAEFPFVCAAARDIIPCFLPALPNQPTTQPSPPPRPLPPSFPPSQRHSRRLTPSPCKLSPHISWSSFTLHRAPEAAKGEGRGEAGLGGRDRRGRLRTGWVSCLSNPAAISFFRYKFRVQFNV</sequence>
<organism evidence="2 3">
    <name type="scientific">Portunus trituberculatus</name>
    <name type="common">Swimming crab</name>
    <name type="synonym">Neptunus trituberculatus</name>
    <dbReference type="NCBI Taxonomy" id="210409"/>
    <lineage>
        <taxon>Eukaryota</taxon>
        <taxon>Metazoa</taxon>
        <taxon>Ecdysozoa</taxon>
        <taxon>Arthropoda</taxon>
        <taxon>Crustacea</taxon>
        <taxon>Multicrustacea</taxon>
        <taxon>Malacostraca</taxon>
        <taxon>Eumalacostraca</taxon>
        <taxon>Eucarida</taxon>
        <taxon>Decapoda</taxon>
        <taxon>Pleocyemata</taxon>
        <taxon>Brachyura</taxon>
        <taxon>Eubrachyura</taxon>
        <taxon>Portunoidea</taxon>
        <taxon>Portunidae</taxon>
        <taxon>Portuninae</taxon>
        <taxon>Portunus</taxon>
    </lineage>
</organism>
<keyword evidence="3" id="KW-1185">Reference proteome</keyword>
<dbReference type="AlphaFoldDB" id="A0A5B7HFZ5"/>
<feature type="compositionally biased region" description="Pro residues" evidence="1">
    <location>
        <begin position="81"/>
        <end position="94"/>
    </location>
</feature>
<reference evidence="2 3" key="1">
    <citation type="submission" date="2019-05" db="EMBL/GenBank/DDBJ databases">
        <title>Another draft genome of Portunus trituberculatus and its Hox gene families provides insights of decapod evolution.</title>
        <authorList>
            <person name="Jeong J.-H."/>
            <person name="Song I."/>
            <person name="Kim S."/>
            <person name="Choi T."/>
            <person name="Kim D."/>
            <person name="Ryu S."/>
            <person name="Kim W."/>
        </authorList>
    </citation>
    <scope>NUCLEOTIDE SEQUENCE [LARGE SCALE GENOMIC DNA]</scope>
    <source>
        <tissue evidence="2">Muscle</tissue>
    </source>
</reference>
<proteinExistence type="predicted"/>
<dbReference type="Proteomes" id="UP000324222">
    <property type="component" value="Unassembled WGS sequence"/>
</dbReference>
<feature type="region of interest" description="Disordered" evidence="1">
    <location>
        <begin position="77"/>
        <end position="107"/>
    </location>
</feature>
<accession>A0A5B7HFZ5</accession>
<protein>
    <submittedName>
        <fullName evidence="2">Uncharacterized protein</fullName>
    </submittedName>
</protein>